<gene>
    <name evidence="3" type="ORF">FHP88_03570</name>
</gene>
<dbReference type="GO" id="GO:0016787">
    <property type="term" value="F:hydrolase activity"/>
    <property type="evidence" value="ECO:0007669"/>
    <property type="project" value="UniProtKB-KW"/>
</dbReference>
<evidence type="ECO:0000256" key="1">
    <source>
        <dbReference type="ARBA" id="ARBA00022801"/>
    </source>
</evidence>
<accession>A0A558DWA1</accession>
<sequence length="333" mass="36772">MSENKINIDINEITLVGSNLNRPECVLANASGRLFMADWRGGVAVLEPDGNEWLLLARDADFEIKPNGICLLEDGSFLLTHLGAEEGGVYHLSESGELTPFLIEINGEPLPPTNYIHLDRQGRYWITVSTRLMPRAKGYRPDNADGYVILLDNQGARIVSDNLGYTNECVVHPDGKRLYVNETFTRKLTAFDITEQGELINKQTIAEFGAGTYPDGLTFDAEGGVWITSIVSNRVIRVDPEGQQHLVLEDNDPAHVAWVETAFQAGEMNRPHLDNVKSQRLQNISSLAFGGPDLRTAYLGCLLGESLASFKSPIAGHPPAHWHFSGPKRPDQL</sequence>
<dbReference type="PANTHER" id="PTHR47572:SF4">
    <property type="entry name" value="LACTONASE DRP35"/>
    <property type="match status" value="1"/>
</dbReference>
<dbReference type="InterPro" id="IPR051262">
    <property type="entry name" value="SMP-30/CGR1_Lactonase"/>
</dbReference>
<dbReference type="EMBL" id="VMNH01000004">
    <property type="protein sequence ID" value="TVO77888.1"/>
    <property type="molecule type" value="Genomic_DNA"/>
</dbReference>
<evidence type="ECO:0000259" key="2">
    <source>
        <dbReference type="Pfam" id="PF08450"/>
    </source>
</evidence>
<dbReference type="Proteomes" id="UP000316649">
    <property type="component" value="Unassembled WGS sequence"/>
</dbReference>
<keyword evidence="1" id="KW-0378">Hydrolase</keyword>
<dbReference type="InterPro" id="IPR013658">
    <property type="entry name" value="SGL"/>
</dbReference>
<name>A0A558DWA1_9GAMM</name>
<dbReference type="SUPFAM" id="SSF63829">
    <property type="entry name" value="Calcium-dependent phosphotriesterase"/>
    <property type="match status" value="1"/>
</dbReference>
<keyword evidence="4" id="KW-1185">Reference proteome</keyword>
<feature type="domain" description="SMP-30/Gluconolactonase/LRE-like region" evidence="2">
    <location>
        <begin position="29"/>
        <end position="244"/>
    </location>
</feature>
<comment type="caution">
    <text evidence="3">The sequence shown here is derived from an EMBL/GenBank/DDBJ whole genome shotgun (WGS) entry which is preliminary data.</text>
</comment>
<proteinExistence type="predicted"/>
<dbReference type="RefSeq" id="WP_144357612.1">
    <property type="nucleotide sequence ID" value="NZ_VMNH01000004.1"/>
</dbReference>
<dbReference type="AlphaFoldDB" id="A0A558DWA1"/>
<reference evidence="3 4" key="1">
    <citation type="submission" date="2019-07" db="EMBL/GenBank/DDBJ databases">
        <title>The pathways for chlorine oxyanion respiration interact through the shared metabolite chlorate.</title>
        <authorList>
            <person name="Barnum T.P."/>
            <person name="Cheng Y."/>
            <person name="Hill K.A."/>
            <person name="Lucas L.N."/>
            <person name="Carlson H.K."/>
            <person name="Coates J.D."/>
        </authorList>
    </citation>
    <scope>NUCLEOTIDE SEQUENCE [LARGE SCALE GENOMIC DNA]</scope>
    <source>
        <strain evidence="3 4">BK-1</strain>
    </source>
</reference>
<dbReference type="OrthoDB" id="241638at2"/>
<dbReference type="InterPro" id="IPR011042">
    <property type="entry name" value="6-blade_b-propeller_TolB-like"/>
</dbReference>
<dbReference type="PANTHER" id="PTHR47572">
    <property type="entry name" value="LIPOPROTEIN-RELATED"/>
    <property type="match status" value="1"/>
</dbReference>
<dbReference type="Gene3D" id="2.120.10.30">
    <property type="entry name" value="TolB, C-terminal domain"/>
    <property type="match status" value="1"/>
</dbReference>
<dbReference type="Pfam" id="PF08450">
    <property type="entry name" value="SGL"/>
    <property type="match status" value="1"/>
</dbReference>
<evidence type="ECO:0000313" key="4">
    <source>
        <dbReference type="Proteomes" id="UP000316649"/>
    </source>
</evidence>
<organism evidence="3 4">
    <name type="scientific">Sedimenticola selenatireducens</name>
    <dbReference type="NCBI Taxonomy" id="191960"/>
    <lineage>
        <taxon>Bacteria</taxon>
        <taxon>Pseudomonadati</taxon>
        <taxon>Pseudomonadota</taxon>
        <taxon>Gammaproteobacteria</taxon>
        <taxon>Chromatiales</taxon>
        <taxon>Sedimenticolaceae</taxon>
        <taxon>Sedimenticola</taxon>
    </lineage>
</organism>
<protein>
    <submittedName>
        <fullName evidence="3">SMP-30/gluconolactonase/LRE family protein</fullName>
    </submittedName>
</protein>
<evidence type="ECO:0000313" key="3">
    <source>
        <dbReference type="EMBL" id="TVO77888.1"/>
    </source>
</evidence>